<feature type="region of interest" description="Disordered" evidence="1">
    <location>
        <begin position="306"/>
        <end position="337"/>
    </location>
</feature>
<feature type="compositionally biased region" description="Basic and acidic residues" evidence="1">
    <location>
        <begin position="154"/>
        <end position="169"/>
    </location>
</feature>
<dbReference type="AlphaFoldDB" id="W4KP60"/>
<dbReference type="RefSeq" id="XP_009541510.1">
    <property type="nucleotide sequence ID" value="XM_009543215.1"/>
</dbReference>
<feature type="compositionally biased region" description="Polar residues" evidence="1">
    <location>
        <begin position="830"/>
        <end position="846"/>
    </location>
</feature>
<feature type="compositionally biased region" description="Polar residues" evidence="1">
    <location>
        <begin position="484"/>
        <end position="496"/>
    </location>
</feature>
<feature type="compositionally biased region" description="Polar residues" evidence="1">
    <location>
        <begin position="43"/>
        <end position="52"/>
    </location>
</feature>
<sequence length="1226" mass="129885">MTTTTMHFGPEWMRPKHARPQNPPSPPPVTSHASPGASSYSSLVTTTLNMPQEKSDTAHPFRYSKDELLKIYKEGGGRGGLGLEVERWEGVVREVGSEPIAMKEWTDAERKLFVGSLNSEVRRRQSTDYLSPLATPSGERTKLLHTPSGVASPIRERFGNLIARRKDSSGSEQPALGVPRKLSLSSMQGGTNSPRDSSLSSPRTRIPTTPGFDGILNAPDSWTSRRRASEAGAKSATGNEYINDKEIKEEEEPQGGGWGHAAQNGDLNVHNHQAADDRMHSATVDVPDGLPSEARVIDRDIANHSLGDQGFAGQAPTTPSSSHTNPDTANAGPPPGIADVASVEWSYLDPQGQKWYDEGYFAADLLMKRTNIDQDWTPVGELAHRANGAQVFLSHFSSNSAPPGLARQVDSSFDGFAQSQDASGLNPPYQPIPTRSLHPSALEPYLTSGSVASDSPSSSFGAGRFGNGSPDPAAFGGHAGGHLYSTNDSPAGSRHSTFAVDPSSAYGVARRPMFNDGSQYDPSFANRSIGNVTPIRTSSIDNFGHGAPSLPVQNAWPSTGSVHPGLNGTRAGSTDPFAQSLAQGVDPTYVSQPSMVRNFNNVRGIQDNMSMGYTSAPAMNHRDLSRLGVRDPYASEEKLDLRGGIGLDGYANGVSSSPFGSQTLAQPFNQSPALQYSIAPTQPLPSPVTTQPSPHVIAPNRIMTPHQPSQTQSPWNTLEESVPKQSAVNSSVFPTSANTVSTRVAPPPPSPWARASQVSQPVTVAIDQSPWINTSIGAYDNRTPASGPSSLTVSNLGQHNQQQDQEASGGTHEAQLTVESPVELSEVVGTPSSHVPSPELSQQQQPRPHRKSSTQGATVAPTAKSSTKPPSPVLPTTGKPVWSTEDEKKKGLSTSLSLREIQEAEAKKQEVKKAAEREKERIARAAAAQAPSQPLDDAQTFTASWGLPTSQVGATRHTSTKEAAPSAAATPSAPGAPAPVWTNAVKPSTSKKTMKEIQEEEERRKKMAAKETAAAAAARRAYAETTTKSATSTPAVGGAWTTVGSNGKLSALTIPAGVRPVNPTATSTAAVTTSSTRAPNGTVSVSRSPAPAAVKVASASKVDDTPVVPSPAFMKWLNDSLKGLNNSVNCEEIMSMLLSFPLDVDPSTMEIISELIYANSTTLDGRRFAQEFVSKRKTDAASRRGMTTPGKGPSIADVVKAQPKPSQQSEWGGFKVVNKKKKSGRA</sequence>
<dbReference type="KEGG" id="hir:HETIRDRAFT_431920"/>
<feature type="region of interest" description="Disordered" evidence="1">
    <location>
        <begin position="471"/>
        <end position="497"/>
    </location>
</feature>
<feature type="compositionally biased region" description="Low complexity" evidence="1">
    <location>
        <begin position="30"/>
        <end position="42"/>
    </location>
</feature>
<dbReference type="Proteomes" id="UP000030671">
    <property type="component" value="Unassembled WGS sequence"/>
</dbReference>
<dbReference type="HOGENOM" id="CLU_269914_0_0_1"/>
<evidence type="ECO:0000256" key="1">
    <source>
        <dbReference type="SAM" id="MobiDB-lite"/>
    </source>
</evidence>
<protein>
    <recommendedName>
        <fullName evidence="4">GYF domain-containing protein</fullName>
    </recommendedName>
</protein>
<dbReference type="EMBL" id="KI925454">
    <property type="protein sequence ID" value="ETW87633.1"/>
    <property type="molecule type" value="Genomic_DNA"/>
</dbReference>
<name>W4KP60_HETIT</name>
<gene>
    <name evidence="2" type="ORF">HETIRDRAFT_431920</name>
</gene>
<reference evidence="2 3" key="1">
    <citation type="journal article" date="2012" name="New Phytol.">
        <title>Insight into trade-off between wood decay and parasitism from the genome of a fungal forest pathogen.</title>
        <authorList>
            <person name="Olson A."/>
            <person name="Aerts A."/>
            <person name="Asiegbu F."/>
            <person name="Belbahri L."/>
            <person name="Bouzid O."/>
            <person name="Broberg A."/>
            <person name="Canback B."/>
            <person name="Coutinho P.M."/>
            <person name="Cullen D."/>
            <person name="Dalman K."/>
            <person name="Deflorio G."/>
            <person name="van Diepen L.T."/>
            <person name="Dunand C."/>
            <person name="Duplessis S."/>
            <person name="Durling M."/>
            <person name="Gonthier P."/>
            <person name="Grimwood J."/>
            <person name="Fossdal C.G."/>
            <person name="Hansson D."/>
            <person name="Henrissat B."/>
            <person name="Hietala A."/>
            <person name="Himmelstrand K."/>
            <person name="Hoffmeister D."/>
            <person name="Hogberg N."/>
            <person name="James T.Y."/>
            <person name="Karlsson M."/>
            <person name="Kohler A."/>
            <person name="Kues U."/>
            <person name="Lee Y.H."/>
            <person name="Lin Y.C."/>
            <person name="Lind M."/>
            <person name="Lindquist E."/>
            <person name="Lombard V."/>
            <person name="Lucas S."/>
            <person name="Lunden K."/>
            <person name="Morin E."/>
            <person name="Murat C."/>
            <person name="Park J."/>
            <person name="Raffaello T."/>
            <person name="Rouze P."/>
            <person name="Salamov A."/>
            <person name="Schmutz J."/>
            <person name="Solheim H."/>
            <person name="Stahlberg J."/>
            <person name="Velez H."/>
            <person name="de Vries R.P."/>
            <person name="Wiebenga A."/>
            <person name="Woodward S."/>
            <person name="Yakovlev I."/>
            <person name="Garbelotto M."/>
            <person name="Martin F."/>
            <person name="Grigoriev I.V."/>
            <person name="Stenlid J."/>
        </authorList>
    </citation>
    <scope>NUCLEOTIDE SEQUENCE [LARGE SCALE GENOMIC DNA]</scope>
    <source>
        <strain evidence="2 3">TC 32-1</strain>
    </source>
</reference>
<dbReference type="STRING" id="747525.W4KP60"/>
<feature type="region of interest" description="Disordered" evidence="1">
    <location>
        <begin position="128"/>
        <end position="265"/>
    </location>
</feature>
<dbReference type="eggNOG" id="KOG1862">
    <property type="taxonomic scope" value="Eukaryota"/>
</dbReference>
<dbReference type="SUPFAM" id="SSF55277">
    <property type="entry name" value="GYF domain"/>
    <property type="match status" value="1"/>
</dbReference>
<feature type="region of interest" description="Disordered" evidence="1">
    <location>
        <begin position="1"/>
        <end position="59"/>
    </location>
</feature>
<dbReference type="InParanoid" id="W4KP60"/>
<feature type="compositionally biased region" description="Low complexity" evidence="1">
    <location>
        <begin position="963"/>
        <end position="979"/>
    </location>
</feature>
<feature type="compositionally biased region" description="Basic residues" evidence="1">
    <location>
        <begin position="1217"/>
        <end position="1226"/>
    </location>
</feature>
<evidence type="ECO:0000313" key="2">
    <source>
        <dbReference type="EMBL" id="ETW87633.1"/>
    </source>
</evidence>
<feature type="compositionally biased region" description="Basic and acidic residues" evidence="1">
    <location>
        <begin position="900"/>
        <end position="923"/>
    </location>
</feature>
<dbReference type="InterPro" id="IPR035445">
    <property type="entry name" value="GYF-like_dom_sf"/>
</dbReference>
<feature type="compositionally biased region" description="Polar residues" evidence="1">
    <location>
        <begin position="939"/>
        <end position="957"/>
    </location>
</feature>
<feature type="compositionally biased region" description="Polar residues" evidence="1">
    <location>
        <begin position="315"/>
        <end position="328"/>
    </location>
</feature>
<dbReference type="GeneID" id="20674575"/>
<feature type="compositionally biased region" description="Polar residues" evidence="1">
    <location>
        <begin position="183"/>
        <end position="207"/>
    </location>
</feature>
<feature type="region of interest" description="Disordered" evidence="1">
    <location>
        <begin position="1179"/>
        <end position="1226"/>
    </location>
</feature>
<feature type="region of interest" description="Disordered" evidence="1">
    <location>
        <begin position="418"/>
        <end position="440"/>
    </location>
</feature>
<accession>W4KP60</accession>
<feature type="compositionally biased region" description="Basic and acidic residues" evidence="1">
    <location>
        <begin position="993"/>
        <end position="1004"/>
    </location>
</feature>
<organism evidence="2 3">
    <name type="scientific">Heterobasidion irregulare (strain TC 32-1)</name>
    <dbReference type="NCBI Taxonomy" id="747525"/>
    <lineage>
        <taxon>Eukaryota</taxon>
        <taxon>Fungi</taxon>
        <taxon>Dikarya</taxon>
        <taxon>Basidiomycota</taxon>
        <taxon>Agaricomycotina</taxon>
        <taxon>Agaricomycetes</taxon>
        <taxon>Russulales</taxon>
        <taxon>Bondarzewiaceae</taxon>
        <taxon>Heterobasidion</taxon>
        <taxon>Heterobasidion annosum species complex</taxon>
    </lineage>
</organism>
<evidence type="ECO:0008006" key="4">
    <source>
        <dbReference type="Google" id="ProtNLM"/>
    </source>
</evidence>
<evidence type="ECO:0000313" key="3">
    <source>
        <dbReference type="Proteomes" id="UP000030671"/>
    </source>
</evidence>
<dbReference type="OrthoDB" id="6415790at2759"/>
<proteinExistence type="predicted"/>
<keyword evidence="3" id="KW-1185">Reference proteome</keyword>
<feature type="compositionally biased region" description="Polar residues" evidence="1">
    <location>
        <begin position="783"/>
        <end position="808"/>
    </location>
</feature>
<feature type="region of interest" description="Disordered" evidence="1">
    <location>
        <begin position="777"/>
        <end position="1005"/>
    </location>
</feature>